<dbReference type="InterPro" id="IPR003613">
    <property type="entry name" value="Ubox_domain"/>
</dbReference>
<dbReference type="OrthoDB" id="10064100at2759"/>
<evidence type="ECO:0000313" key="4">
    <source>
        <dbReference type="Proteomes" id="UP000789595"/>
    </source>
</evidence>
<dbReference type="GO" id="GO:0004842">
    <property type="term" value="F:ubiquitin-protein transferase activity"/>
    <property type="evidence" value="ECO:0007669"/>
    <property type="project" value="InterPro"/>
</dbReference>
<feature type="compositionally biased region" description="Basic and acidic residues" evidence="1">
    <location>
        <begin position="345"/>
        <end position="356"/>
    </location>
</feature>
<comment type="caution">
    <text evidence="3">The sequence shown here is derived from an EMBL/GenBank/DDBJ whole genome shotgun (WGS) entry which is preliminary data.</text>
</comment>
<dbReference type="PANTHER" id="PTHR46573">
    <property type="entry name" value="WD REPEAT, SAM AND U-BOX DOMAIN-CONTAINING PROTEIN 1"/>
    <property type="match status" value="1"/>
</dbReference>
<feature type="domain" description="U-box" evidence="2">
    <location>
        <begin position="32"/>
        <end position="105"/>
    </location>
</feature>
<dbReference type="InterPro" id="IPR013083">
    <property type="entry name" value="Znf_RING/FYVE/PHD"/>
</dbReference>
<dbReference type="Pfam" id="PF04564">
    <property type="entry name" value="U-box"/>
    <property type="match status" value="1"/>
</dbReference>
<dbReference type="GO" id="GO:0016567">
    <property type="term" value="P:protein ubiquitination"/>
    <property type="evidence" value="ECO:0007669"/>
    <property type="project" value="InterPro"/>
</dbReference>
<feature type="region of interest" description="Disordered" evidence="1">
    <location>
        <begin position="328"/>
        <end position="356"/>
    </location>
</feature>
<dbReference type="Gene3D" id="3.30.40.10">
    <property type="entry name" value="Zinc/RING finger domain, C3HC4 (zinc finger)"/>
    <property type="match status" value="1"/>
</dbReference>
<gene>
    <name evidence="3" type="ORF">PECAL_5P26250</name>
</gene>
<evidence type="ECO:0000259" key="2">
    <source>
        <dbReference type="PROSITE" id="PS51698"/>
    </source>
</evidence>
<name>A0A8J2SVG4_9STRA</name>
<reference evidence="3" key="1">
    <citation type="submission" date="2021-11" db="EMBL/GenBank/DDBJ databases">
        <authorList>
            <consortium name="Genoscope - CEA"/>
            <person name="William W."/>
        </authorList>
    </citation>
    <scope>NUCLEOTIDE SEQUENCE</scope>
</reference>
<dbReference type="SUPFAM" id="SSF57850">
    <property type="entry name" value="RING/U-box"/>
    <property type="match status" value="1"/>
</dbReference>
<protein>
    <recommendedName>
        <fullName evidence="2">U-box domain-containing protein</fullName>
    </recommendedName>
</protein>
<keyword evidence="4" id="KW-1185">Reference proteome</keyword>
<accession>A0A8J2SVG4</accession>
<organism evidence="3 4">
    <name type="scientific">Pelagomonas calceolata</name>
    <dbReference type="NCBI Taxonomy" id="35677"/>
    <lineage>
        <taxon>Eukaryota</taxon>
        <taxon>Sar</taxon>
        <taxon>Stramenopiles</taxon>
        <taxon>Ochrophyta</taxon>
        <taxon>Pelagophyceae</taxon>
        <taxon>Pelagomonadales</taxon>
        <taxon>Pelagomonadaceae</taxon>
        <taxon>Pelagomonas</taxon>
    </lineage>
</organism>
<sequence length="356" mass="36890">MADDEAREGASTLVGLRMGYQAIPDEPPEDEAPPNDLTCPITHALMREPVRASDGCVYDRHAITRWFSQRLSSPLTGEQLDSGRLDPCDGLRKRAEAWAAAHRHTREGAAFFGCRYCGDARCPHPEECQKTFESQTKRDAAYGAAVRRRAWFEGNVLPPAERALQSGPAGAGALMTGACLVGAVGALLGGVASSVAEVAGGGIEIVCGVGSQIVEAGSSAAAGLHGSDAGAPPAPDTTVEVWRRTRLRDQLVGDETATPFDRYHNLDPSRPSATRGCARIASAVTVLPVATVAATATCVVGVAVGAVTMTCGIVKEVVSGAAGAVTAAGEQLSGPRPPPPTPQDEVVRDASRYALA</sequence>
<dbReference type="PROSITE" id="PS51698">
    <property type="entry name" value="U_BOX"/>
    <property type="match status" value="1"/>
</dbReference>
<evidence type="ECO:0000256" key="1">
    <source>
        <dbReference type="SAM" id="MobiDB-lite"/>
    </source>
</evidence>
<dbReference type="PANTHER" id="PTHR46573:SF1">
    <property type="entry name" value="WD REPEAT, SAM AND U-BOX DOMAIN-CONTAINING PROTEIN 1"/>
    <property type="match status" value="1"/>
</dbReference>
<dbReference type="Proteomes" id="UP000789595">
    <property type="component" value="Unassembled WGS sequence"/>
</dbReference>
<dbReference type="EMBL" id="CAKKNE010000005">
    <property type="protein sequence ID" value="CAH0378107.1"/>
    <property type="molecule type" value="Genomic_DNA"/>
</dbReference>
<dbReference type="AlphaFoldDB" id="A0A8J2SVG4"/>
<evidence type="ECO:0000313" key="3">
    <source>
        <dbReference type="EMBL" id="CAH0378107.1"/>
    </source>
</evidence>
<dbReference type="CDD" id="cd16655">
    <property type="entry name" value="RING-Ubox_WDSUB1-like"/>
    <property type="match status" value="1"/>
</dbReference>
<dbReference type="SMART" id="SM00504">
    <property type="entry name" value="Ubox"/>
    <property type="match status" value="1"/>
</dbReference>
<dbReference type="InterPro" id="IPR052085">
    <property type="entry name" value="WD-SAM-U-box"/>
</dbReference>
<proteinExistence type="predicted"/>